<dbReference type="Pfam" id="PF00566">
    <property type="entry name" value="RabGAP-TBC"/>
    <property type="match status" value="1"/>
</dbReference>
<proteinExistence type="predicted"/>
<dbReference type="GO" id="GO:0005096">
    <property type="term" value="F:GTPase activator activity"/>
    <property type="evidence" value="ECO:0007669"/>
    <property type="project" value="UniProtKB-KW"/>
</dbReference>
<feature type="domain" description="Rab-GAP TBC" evidence="3">
    <location>
        <begin position="442"/>
        <end position="709"/>
    </location>
</feature>
<dbReference type="PANTHER" id="PTHR20913">
    <property type="entry name" value="TBC1 DOMAIN FAMILY MEMBER 20/GTPASE"/>
    <property type="match status" value="1"/>
</dbReference>
<dbReference type="GO" id="GO:0005789">
    <property type="term" value="C:endoplasmic reticulum membrane"/>
    <property type="evidence" value="ECO:0007669"/>
    <property type="project" value="TreeGrafter"/>
</dbReference>
<dbReference type="SUPFAM" id="SSF143990">
    <property type="entry name" value="YbiA-like"/>
    <property type="match status" value="1"/>
</dbReference>
<dbReference type="Gene3D" id="1.10.472.80">
    <property type="entry name" value="Ypt/Rab-GAP domain of gyp1p, domain 3"/>
    <property type="match status" value="1"/>
</dbReference>
<evidence type="ECO:0000259" key="3">
    <source>
        <dbReference type="PROSITE" id="PS50086"/>
    </source>
</evidence>
<evidence type="ECO:0000256" key="1">
    <source>
        <dbReference type="ARBA" id="ARBA00022468"/>
    </source>
</evidence>
<accession>A0A914H057</accession>
<dbReference type="InterPro" id="IPR037238">
    <property type="entry name" value="YbiA-like_sf"/>
</dbReference>
<dbReference type="Proteomes" id="UP000887572">
    <property type="component" value="Unplaced"/>
</dbReference>
<evidence type="ECO:0000313" key="4">
    <source>
        <dbReference type="Proteomes" id="UP000887572"/>
    </source>
</evidence>
<dbReference type="InterPro" id="IPR000195">
    <property type="entry name" value="Rab-GAP-TBC_dom"/>
</dbReference>
<sequence length="845" mass="96660">MSYRDFAEYQGVPTTGVAAWNRLGDHAFMNSYQDFGSMSCDRGEAALFQRPYSSKVFKREGGGRYSRGQSLMQGMRGKRYQTMKSAENRRQQHTYPYTPVPDSMEHRDFPVSPDAVFNFHGYQSLFTLQHRFDFIVDGVSYKSVDQFYQMHKVKDLTGLESAKFTDGSTRNYSALAKELLRQANVKRSNIDNWRTGRGVEVIQKALLEKVRQCYDLRSAITSTADKLIVHSYNGDDFFGTGVPAKYVKDWCSGMEQNKVSLKYPMEFPLTGDSVKYVPVIAKGKNVLGAIYMIFREKINSGKLDSLGVQLQSLTISGTSAGGSGFAYNATTIKCRNVERYNEPIFNNCCRRVQSEKTRPIVMNQSDLHYTVDDQPDELFVPTSQNQFVLTVDAQCTDSIPRAVELGIEKKRAKISKFLETYQNNLEANLSQLHAFACSTGGLIDDEYRERVWPILAKNIPRAERCTSESQQYKLCVQDGLDSSESPKNGCPPLHEIQQQTLLFSDSDFESALSTFSPSFSGGDIADEEDALEDDELLSQFPLVPEFSIDKLRDHKDWNQVELDVARTLARFPPNIEDDEREILQKELTQLIVRILCENESFRYYQGFHDVCLTFLLVLGAESALEVTRSICSRGAFYNYLSCSLEESAMSELQDVYVLLFMHDQEVEKRLRNAELGTLFALSWPLTWFSHALQNYSQIVLFFDLFLSSHQLMPIYMSAALVIERREEVLKCEVDMPSLHQLLNYVPVSINCHRVTDRAQTLMDRYPPSVIREFRNEYLRICERHKRLVAVEQLQKWMESEASVRNNRRRSSAFLLPFLQRDNIYALAGAGAVALLSAAIVRYWPY</sequence>
<keyword evidence="2" id="KW-0812">Transmembrane</keyword>
<keyword evidence="1" id="KW-0343">GTPase activation</keyword>
<evidence type="ECO:0000313" key="5">
    <source>
        <dbReference type="WBParaSite" id="Gr19_v10_g12010.t1"/>
    </source>
</evidence>
<organism evidence="4 5">
    <name type="scientific">Globodera rostochiensis</name>
    <name type="common">Golden nematode worm</name>
    <name type="synonym">Heterodera rostochiensis</name>
    <dbReference type="NCBI Taxonomy" id="31243"/>
    <lineage>
        <taxon>Eukaryota</taxon>
        <taxon>Metazoa</taxon>
        <taxon>Ecdysozoa</taxon>
        <taxon>Nematoda</taxon>
        <taxon>Chromadorea</taxon>
        <taxon>Rhabditida</taxon>
        <taxon>Tylenchina</taxon>
        <taxon>Tylenchomorpha</taxon>
        <taxon>Tylenchoidea</taxon>
        <taxon>Heteroderidae</taxon>
        <taxon>Heteroderinae</taxon>
        <taxon>Globodera</taxon>
    </lineage>
</organism>
<reference evidence="5" key="1">
    <citation type="submission" date="2022-11" db="UniProtKB">
        <authorList>
            <consortium name="WormBaseParasite"/>
        </authorList>
    </citation>
    <scope>IDENTIFICATION</scope>
</reference>
<dbReference type="AlphaFoldDB" id="A0A914H057"/>
<dbReference type="PROSITE" id="PS50086">
    <property type="entry name" value="TBC_RABGAP"/>
    <property type="match status" value="1"/>
</dbReference>
<dbReference type="PANTHER" id="PTHR20913:SF7">
    <property type="entry name" value="RE60063P"/>
    <property type="match status" value="1"/>
</dbReference>
<dbReference type="Gene3D" id="1.10.8.1310">
    <property type="match status" value="2"/>
</dbReference>
<keyword evidence="2" id="KW-0472">Membrane</keyword>
<dbReference type="CDD" id="cd15457">
    <property type="entry name" value="NADAR"/>
    <property type="match status" value="1"/>
</dbReference>
<keyword evidence="4" id="KW-1185">Reference proteome</keyword>
<feature type="transmembrane region" description="Helical" evidence="2">
    <location>
        <begin position="823"/>
        <end position="843"/>
    </location>
</feature>
<dbReference type="GO" id="GO:0006888">
    <property type="term" value="P:endoplasmic reticulum to Golgi vesicle-mediated transport"/>
    <property type="evidence" value="ECO:0007669"/>
    <property type="project" value="TreeGrafter"/>
</dbReference>
<dbReference type="InterPro" id="IPR035969">
    <property type="entry name" value="Rab-GAP_TBC_sf"/>
</dbReference>
<evidence type="ECO:0000256" key="2">
    <source>
        <dbReference type="SAM" id="Phobius"/>
    </source>
</evidence>
<keyword evidence="2" id="KW-1133">Transmembrane helix</keyword>
<dbReference type="SUPFAM" id="SSF47923">
    <property type="entry name" value="Ypt/Rab-GAP domain of gyp1p"/>
    <property type="match status" value="2"/>
</dbReference>
<dbReference type="Gene3D" id="1.10.357.40">
    <property type="entry name" value="YbiA-like"/>
    <property type="match status" value="1"/>
</dbReference>
<protein>
    <submittedName>
        <fullName evidence="5">Rab-GAP TBC domain-containing protein</fullName>
    </submittedName>
</protein>
<dbReference type="Pfam" id="PF08719">
    <property type="entry name" value="NADAR"/>
    <property type="match status" value="1"/>
</dbReference>
<dbReference type="WBParaSite" id="Gr19_v10_g12010.t1">
    <property type="protein sequence ID" value="Gr19_v10_g12010.t1"/>
    <property type="gene ID" value="Gr19_v10_g12010"/>
</dbReference>
<name>A0A914H057_GLORO</name>
<dbReference type="InterPro" id="IPR045913">
    <property type="entry name" value="TBC20/Gyp8-like"/>
</dbReference>
<dbReference type="InterPro" id="IPR012816">
    <property type="entry name" value="NADAR"/>
</dbReference>
<dbReference type="SMART" id="SM00164">
    <property type="entry name" value="TBC"/>
    <property type="match status" value="1"/>
</dbReference>